<keyword evidence="3" id="KW-1185">Reference proteome</keyword>
<dbReference type="AlphaFoldDB" id="A0A0J1HUN9"/>
<organism evidence="2 3">
    <name type="scientific">Niallia circulans</name>
    <name type="common">Bacillus circulans</name>
    <dbReference type="NCBI Taxonomy" id="1397"/>
    <lineage>
        <taxon>Bacteria</taxon>
        <taxon>Bacillati</taxon>
        <taxon>Bacillota</taxon>
        <taxon>Bacilli</taxon>
        <taxon>Bacillales</taxon>
        <taxon>Bacillaceae</taxon>
        <taxon>Niallia</taxon>
    </lineage>
</organism>
<evidence type="ECO:0000313" key="3">
    <source>
        <dbReference type="Proteomes" id="UP000036045"/>
    </source>
</evidence>
<feature type="transmembrane region" description="Helical" evidence="1">
    <location>
        <begin position="6"/>
        <end position="33"/>
    </location>
</feature>
<comment type="caution">
    <text evidence="2">The sequence shown here is derived from an EMBL/GenBank/DDBJ whole genome shotgun (WGS) entry which is preliminary data.</text>
</comment>
<dbReference type="RefSeq" id="WP_047944833.1">
    <property type="nucleotide sequence ID" value="NZ_JAMAUJ010000001.1"/>
</dbReference>
<dbReference type="PATRIC" id="fig|1397.4.peg.4483"/>
<keyword evidence="1" id="KW-0472">Membrane</keyword>
<gene>
    <name evidence="2" type="ORF">ABW02_24780</name>
</gene>
<name>A0A0J1HUN9_NIACI</name>
<reference evidence="2 3" key="1">
    <citation type="submission" date="2015-05" db="EMBL/GenBank/DDBJ databases">
        <title>Whole genome sequence and identification of bacterial endophytes from Costus igneus.</title>
        <authorList>
            <person name="Lee Y.P."/>
            <person name="Gan H.M."/>
            <person name="Eng W."/>
            <person name="Wheatley M.S."/>
            <person name="Caraballo A."/>
            <person name="Polter S."/>
            <person name="Savka M.A."/>
            <person name="Hudson A.O."/>
        </authorList>
    </citation>
    <scope>NUCLEOTIDE SEQUENCE [LARGE SCALE GENOMIC DNA]</scope>
    <source>
        <strain evidence="2 3">RIT379</strain>
    </source>
</reference>
<keyword evidence="1" id="KW-0812">Transmembrane</keyword>
<dbReference type="EMBL" id="LDPH01000048">
    <property type="protein sequence ID" value="KLV17416.1"/>
    <property type="molecule type" value="Genomic_DNA"/>
</dbReference>
<proteinExistence type="predicted"/>
<dbReference type="Proteomes" id="UP000036045">
    <property type="component" value="Unassembled WGS sequence"/>
</dbReference>
<feature type="transmembrane region" description="Helical" evidence="1">
    <location>
        <begin position="45"/>
        <end position="73"/>
    </location>
</feature>
<evidence type="ECO:0000256" key="1">
    <source>
        <dbReference type="SAM" id="Phobius"/>
    </source>
</evidence>
<keyword evidence="1" id="KW-1133">Transmembrane helix</keyword>
<protein>
    <submittedName>
        <fullName evidence="2">Uncharacterized protein</fullName>
    </submittedName>
</protein>
<sequence length="75" mass="8215">MSGLVFFQLAAALLAAVIFSFLPILIFLIVVLFSKLKGVTLSGKFANSYLLISTLFCLIILFSFSIPTVLHYIGK</sequence>
<evidence type="ECO:0000313" key="2">
    <source>
        <dbReference type="EMBL" id="KLV17416.1"/>
    </source>
</evidence>
<accession>A0A0J1HUN9</accession>